<name>A0A438ITP9_VITVI</name>
<dbReference type="EMBL" id="QGNW01000084">
    <property type="protein sequence ID" value="RVX00006.1"/>
    <property type="molecule type" value="Genomic_DNA"/>
</dbReference>
<comment type="caution">
    <text evidence="1">The sequence shown here is derived from an EMBL/GenBank/DDBJ whole genome shotgun (WGS) entry which is preliminary data.</text>
</comment>
<dbReference type="AlphaFoldDB" id="A0A438ITP9"/>
<sequence length="448" mass="48783">MGSSVRLLRSLVQSVGGGVSYSSGEVKDRKVVVDSDLPGIVYVRIVEEVARKGGRGRVVGKERRDGGMLSGKGSGATVVARRQSTMQMGGGPNSAVEEGQLNGFALGSKGPTKFSNGGSLKGAASKYPSSLPCSFHALGGQGSPFFSKGKKAMVVASMGHKVLARSADEEGDVVIDPLRVILEDGSMRGCLLGLELGVEESAREALSIRKLEGGLETKIKEMSSKIVRRLGVGRCLKWGVVNLRGATDGALVFGDNRVLWLMEMKGELGAIRGLWSGPWHVAGAFNMVRFPMECSREGRLNYSMRLVSNHYLILLDGGGMKTGPTPFSRNEERLIEENEIKERVVKAFKNLLSSTEDWRPSVSDLSFATLEAREVFECNLLSFYPGEREAEDLRDFKLTSLVGGLYKWLAKVLANRLKLVVGKVISKTQNAFMEEDKYWMQPLLPMKP</sequence>
<evidence type="ECO:0000313" key="1">
    <source>
        <dbReference type="EMBL" id="RVX00006.1"/>
    </source>
</evidence>
<organism evidence="1 2">
    <name type="scientific">Vitis vinifera</name>
    <name type="common">Grape</name>
    <dbReference type="NCBI Taxonomy" id="29760"/>
    <lineage>
        <taxon>Eukaryota</taxon>
        <taxon>Viridiplantae</taxon>
        <taxon>Streptophyta</taxon>
        <taxon>Embryophyta</taxon>
        <taxon>Tracheophyta</taxon>
        <taxon>Spermatophyta</taxon>
        <taxon>Magnoliopsida</taxon>
        <taxon>eudicotyledons</taxon>
        <taxon>Gunneridae</taxon>
        <taxon>Pentapetalae</taxon>
        <taxon>rosids</taxon>
        <taxon>Vitales</taxon>
        <taxon>Vitaceae</taxon>
        <taxon>Viteae</taxon>
        <taxon>Vitis</taxon>
    </lineage>
</organism>
<accession>A0A438ITP9</accession>
<protein>
    <recommendedName>
        <fullName evidence="3">DUF4283 domain-containing protein</fullName>
    </recommendedName>
</protein>
<reference evidence="1 2" key="1">
    <citation type="journal article" date="2018" name="PLoS Genet.">
        <title>Population sequencing reveals clonal diversity and ancestral inbreeding in the grapevine cultivar Chardonnay.</title>
        <authorList>
            <person name="Roach M.J."/>
            <person name="Johnson D.L."/>
            <person name="Bohlmann J."/>
            <person name="van Vuuren H.J."/>
            <person name="Jones S.J."/>
            <person name="Pretorius I.S."/>
            <person name="Schmidt S.A."/>
            <person name="Borneman A.R."/>
        </authorList>
    </citation>
    <scope>NUCLEOTIDE SEQUENCE [LARGE SCALE GENOMIC DNA]</scope>
    <source>
        <strain evidence="2">cv. Chardonnay</strain>
        <tissue evidence="1">Leaf</tissue>
    </source>
</reference>
<gene>
    <name evidence="1" type="ORF">CK203_024885</name>
</gene>
<evidence type="ECO:0008006" key="3">
    <source>
        <dbReference type="Google" id="ProtNLM"/>
    </source>
</evidence>
<proteinExistence type="predicted"/>
<evidence type="ECO:0000313" key="2">
    <source>
        <dbReference type="Proteomes" id="UP000288805"/>
    </source>
</evidence>
<dbReference type="Proteomes" id="UP000288805">
    <property type="component" value="Unassembled WGS sequence"/>
</dbReference>